<feature type="transmembrane region" description="Helical" evidence="1">
    <location>
        <begin position="207"/>
        <end position="226"/>
    </location>
</feature>
<dbReference type="Proteomes" id="UP000236884">
    <property type="component" value="Chromosome"/>
</dbReference>
<protein>
    <recommendedName>
        <fullName evidence="4">Glycosyltransferase RgtA/B/C/D-like domain-containing protein</fullName>
    </recommendedName>
</protein>
<name>A0A0S3PVG7_9BRAD</name>
<feature type="transmembrane region" description="Helical" evidence="1">
    <location>
        <begin position="165"/>
        <end position="195"/>
    </location>
</feature>
<dbReference type="EMBL" id="AP014946">
    <property type="protein sequence ID" value="BAT59900.1"/>
    <property type="molecule type" value="Genomic_DNA"/>
</dbReference>
<keyword evidence="1" id="KW-0472">Membrane</keyword>
<feature type="transmembrane region" description="Helical" evidence="1">
    <location>
        <begin position="84"/>
        <end position="104"/>
    </location>
</feature>
<reference evidence="2 3" key="1">
    <citation type="submission" date="2015-08" db="EMBL/GenBank/DDBJ databases">
        <title>Investigation of the bacterial diversity of lava forest soil.</title>
        <authorList>
            <person name="Lee J.S."/>
        </authorList>
    </citation>
    <scope>NUCLEOTIDE SEQUENCE [LARGE SCALE GENOMIC DNA]</scope>
    <source>
        <strain evidence="2 3">GJW-30</strain>
    </source>
</reference>
<keyword evidence="1" id="KW-0812">Transmembrane</keyword>
<evidence type="ECO:0000313" key="2">
    <source>
        <dbReference type="EMBL" id="BAT59900.1"/>
    </source>
</evidence>
<feature type="transmembrane region" description="Helical" evidence="1">
    <location>
        <begin position="6"/>
        <end position="26"/>
    </location>
</feature>
<organism evidence="2 3">
    <name type="scientific">Variibacter gotjawalensis</name>
    <dbReference type="NCBI Taxonomy" id="1333996"/>
    <lineage>
        <taxon>Bacteria</taxon>
        <taxon>Pseudomonadati</taxon>
        <taxon>Pseudomonadota</taxon>
        <taxon>Alphaproteobacteria</taxon>
        <taxon>Hyphomicrobiales</taxon>
        <taxon>Nitrobacteraceae</taxon>
        <taxon>Variibacter</taxon>
    </lineage>
</organism>
<sequence>MPSKQLPPAAIAVFIGLLVYGLLLVAGPKLLNDPDTQWQIVLGNWMLSERAVPRTDAFSFTKRGEPWISSQWLAQVLFALAHRWFGWLGVIALTGLACAAAFALQARFLLQRLALLPAVAATLIAILIAAPHITARPHVLAFPLMVAWFAGLWRANEEGRAPPWWLLIVVVLWANVHGGFTLAFVLLAGIALDAIVSAESTDRLKVALRWALFGVASVAAACATPYGSESLLVTYRILGMGDALRLISEWRPFDFATFSFFEAVLLAVVAGGLMAGVKLPPVRVLIVLGLLHLALSANRNTETFALLAPMAIALPLGREIARWRPEPDTKLSETIEIAAFVMVIAITALASLGTYAPPVNASPQRAIVALKLANAKRVFNDYDFGGAMIAAGIPTFIDGRTELFGRDFMLQHHRATELQDLSGFLSLLERYEIEATLLRPSSPAAQFLDRMTEWKRIYADDTAVVHARSANEAPSRMTEMIRR</sequence>
<gene>
    <name evidence="2" type="ORF">GJW-30_1_02435</name>
</gene>
<feature type="transmembrane region" description="Helical" evidence="1">
    <location>
        <begin position="137"/>
        <end position="153"/>
    </location>
</feature>
<keyword evidence="1" id="KW-1133">Transmembrane helix</keyword>
<evidence type="ECO:0000313" key="3">
    <source>
        <dbReference type="Proteomes" id="UP000236884"/>
    </source>
</evidence>
<dbReference type="RefSeq" id="WP_096355667.1">
    <property type="nucleotide sequence ID" value="NZ_AP014946.1"/>
</dbReference>
<dbReference type="AlphaFoldDB" id="A0A0S3PVG7"/>
<keyword evidence="3" id="KW-1185">Reference proteome</keyword>
<feature type="transmembrane region" description="Helical" evidence="1">
    <location>
        <begin position="255"/>
        <end position="275"/>
    </location>
</feature>
<accession>A0A0S3PVG7</accession>
<evidence type="ECO:0000256" key="1">
    <source>
        <dbReference type="SAM" id="Phobius"/>
    </source>
</evidence>
<feature type="transmembrane region" description="Helical" evidence="1">
    <location>
        <begin position="110"/>
        <end position="130"/>
    </location>
</feature>
<evidence type="ECO:0008006" key="4">
    <source>
        <dbReference type="Google" id="ProtNLM"/>
    </source>
</evidence>
<feature type="transmembrane region" description="Helical" evidence="1">
    <location>
        <begin position="333"/>
        <end position="356"/>
    </location>
</feature>
<proteinExistence type="predicted"/>
<dbReference type="KEGG" id="vgo:GJW-30_1_02435"/>